<dbReference type="GO" id="GO:0000156">
    <property type="term" value="F:phosphorelay response regulator activity"/>
    <property type="evidence" value="ECO:0007669"/>
    <property type="project" value="TreeGrafter"/>
</dbReference>
<dbReference type="HOGENOM" id="CLU_000445_114_62_7"/>
<evidence type="ECO:0000256" key="1">
    <source>
        <dbReference type="ARBA" id="ARBA00000085"/>
    </source>
</evidence>
<feature type="domain" description="CHASE" evidence="13">
    <location>
        <begin position="99"/>
        <end position="194"/>
    </location>
</feature>
<organism evidence="14 15">
    <name type="scientific">Geobacter metallireducens (strain ATCC 53774 / DSM 7210 / GS-15)</name>
    <dbReference type="NCBI Taxonomy" id="269799"/>
    <lineage>
        <taxon>Bacteria</taxon>
        <taxon>Pseudomonadati</taxon>
        <taxon>Thermodesulfobacteriota</taxon>
        <taxon>Desulfuromonadia</taxon>
        <taxon>Geobacterales</taxon>
        <taxon>Geobacteraceae</taxon>
        <taxon>Geobacter</taxon>
    </lineage>
</organism>
<keyword evidence="5" id="KW-0808">Transferase</keyword>
<keyword evidence="9 11" id="KW-0472">Membrane</keyword>
<feature type="coiled-coil region" evidence="10">
    <location>
        <begin position="293"/>
        <end position="338"/>
    </location>
</feature>
<evidence type="ECO:0000256" key="2">
    <source>
        <dbReference type="ARBA" id="ARBA00004370"/>
    </source>
</evidence>
<comment type="catalytic activity">
    <reaction evidence="1">
        <text>ATP + protein L-histidine = ADP + protein N-phospho-L-histidine.</text>
        <dbReference type="EC" id="2.7.13.3"/>
    </reaction>
</comment>
<keyword evidence="7 14" id="KW-0418">Kinase</keyword>
<dbReference type="EC" id="2.7.13.3" evidence="3"/>
<dbReference type="RefSeq" id="WP_004511699.1">
    <property type="nucleotide sequence ID" value="NC_007517.1"/>
</dbReference>
<keyword evidence="6 11" id="KW-0812">Transmembrane</keyword>
<evidence type="ECO:0000256" key="9">
    <source>
        <dbReference type="ARBA" id="ARBA00023136"/>
    </source>
</evidence>
<reference evidence="14 15" key="1">
    <citation type="submission" date="2005-10" db="EMBL/GenBank/DDBJ databases">
        <title>Complete sequence of Geobacter metallireducens GS-15.</title>
        <authorList>
            <consortium name="US DOE Joint Genome Institute"/>
            <person name="Copeland A."/>
            <person name="Lucas S."/>
            <person name="Lapidus A."/>
            <person name="Barry K."/>
            <person name="Detter J.C."/>
            <person name="Glavina T."/>
            <person name="Hammon N."/>
            <person name="Israni S."/>
            <person name="Pitluck S."/>
            <person name="Di Bartolo G."/>
            <person name="Chain P."/>
            <person name="Schmutz J."/>
            <person name="Larimer F."/>
            <person name="Land M."/>
            <person name="Kyrpides N."/>
            <person name="Ivanova N."/>
            <person name="Richardson P."/>
        </authorList>
    </citation>
    <scope>NUCLEOTIDE SEQUENCE [LARGE SCALE GENOMIC DNA]</scope>
    <source>
        <strain evidence="15">ATCC 53774 / DSM 7210 / GS-15</strain>
    </source>
</reference>
<gene>
    <name evidence="14" type="ordered locus">Gmet_2762</name>
</gene>
<dbReference type="InterPro" id="IPR036890">
    <property type="entry name" value="HATPase_C_sf"/>
</dbReference>
<evidence type="ECO:0000259" key="12">
    <source>
        <dbReference type="PROSITE" id="PS50109"/>
    </source>
</evidence>
<feature type="domain" description="Histidine kinase" evidence="12">
    <location>
        <begin position="345"/>
        <end position="558"/>
    </location>
</feature>
<name>Q39RZ4_GEOMG</name>
<accession>Q39RZ4</accession>
<dbReference type="InterPro" id="IPR003661">
    <property type="entry name" value="HisK_dim/P_dom"/>
</dbReference>
<dbReference type="InterPro" id="IPR042240">
    <property type="entry name" value="CHASE_sf"/>
</dbReference>
<dbReference type="InterPro" id="IPR005467">
    <property type="entry name" value="His_kinase_dom"/>
</dbReference>
<dbReference type="Pfam" id="PF03924">
    <property type="entry name" value="CHASE"/>
    <property type="match status" value="1"/>
</dbReference>
<evidence type="ECO:0000259" key="13">
    <source>
        <dbReference type="PROSITE" id="PS50839"/>
    </source>
</evidence>
<dbReference type="InterPro" id="IPR006189">
    <property type="entry name" value="CHASE_dom"/>
</dbReference>
<dbReference type="PRINTS" id="PR00344">
    <property type="entry name" value="BCTRLSENSOR"/>
</dbReference>
<evidence type="ECO:0000256" key="5">
    <source>
        <dbReference type="ARBA" id="ARBA00022679"/>
    </source>
</evidence>
<evidence type="ECO:0000256" key="10">
    <source>
        <dbReference type="SAM" id="Coils"/>
    </source>
</evidence>
<dbReference type="Gene3D" id="3.30.450.350">
    <property type="entry name" value="CHASE domain"/>
    <property type="match status" value="1"/>
</dbReference>
<evidence type="ECO:0000313" key="15">
    <source>
        <dbReference type="Proteomes" id="UP000007073"/>
    </source>
</evidence>
<dbReference type="EMBL" id="CP000148">
    <property type="protein sequence ID" value="ABB32980.1"/>
    <property type="molecule type" value="Genomic_DNA"/>
</dbReference>
<reference evidence="14 15" key="2">
    <citation type="journal article" date="2009" name="BMC Microbiol.">
        <title>The genome sequence of Geobacter metallireducens: features of metabolism, physiology and regulation common and dissimilar to Geobacter sulfurreducens.</title>
        <authorList>
            <person name="Aklujkar M."/>
            <person name="Krushkal J."/>
            <person name="DiBartolo G."/>
            <person name="Lapidus A."/>
            <person name="Land M.L."/>
            <person name="Lovley D.R."/>
        </authorList>
    </citation>
    <scope>NUCLEOTIDE SEQUENCE [LARGE SCALE GENOMIC DNA]</scope>
    <source>
        <strain evidence="15">ATCC 53774 / DSM 7210 / GS-15</strain>
    </source>
</reference>
<evidence type="ECO:0000256" key="11">
    <source>
        <dbReference type="SAM" id="Phobius"/>
    </source>
</evidence>
<dbReference type="Pfam" id="PF02518">
    <property type="entry name" value="HATPase_c"/>
    <property type="match status" value="1"/>
</dbReference>
<dbReference type="PANTHER" id="PTHR42878">
    <property type="entry name" value="TWO-COMPONENT HISTIDINE KINASE"/>
    <property type="match status" value="1"/>
</dbReference>
<dbReference type="CDD" id="cd00082">
    <property type="entry name" value="HisKA"/>
    <property type="match status" value="1"/>
</dbReference>
<dbReference type="STRING" id="269799.Gmet_2762"/>
<keyword evidence="15" id="KW-1185">Reference proteome</keyword>
<evidence type="ECO:0000256" key="3">
    <source>
        <dbReference type="ARBA" id="ARBA00012438"/>
    </source>
</evidence>
<dbReference type="eggNOG" id="COG3452">
    <property type="taxonomic scope" value="Bacteria"/>
</dbReference>
<dbReference type="eggNOG" id="COG4251">
    <property type="taxonomic scope" value="Bacteria"/>
</dbReference>
<feature type="transmembrane region" description="Helical" evidence="11">
    <location>
        <begin position="254"/>
        <end position="275"/>
    </location>
</feature>
<keyword evidence="10" id="KW-0175">Coiled coil</keyword>
<dbReference type="SMART" id="SM01079">
    <property type="entry name" value="CHASE"/>
    <property type="match status" value="1"/>
</dbReference>
<sequence>MSLNRATLWALLVFSLFMGMGAVLAGELARERKQEYRQTVSQIAANAAHSLDHQLFRSLSATNALAAILRQQGRIENFASLAAEMIKVYGGIDTLQLVPEGVITEVYPLAGNEKAVGFDILRDPVRSFEALRAIESRRLSLDGPFELKQGGKAVVGRQAVFLSDGRGGERFWGFTAAIIRLRTLMDASNLNLLAKNGYAYRVSRLHPGSGEKIVVAQGGGTLLADPVEFAFDVPNGKWVLSVSPSGGWLTRSGIVWYGATVILVSLAMGSLAYLFQRQPALLRIEVAKRTAELQTARGRLEEEARERARVEEEVRRLNADLEQRVAERTSQLAAVNQELELFTYSVSHDLRAPLNTIEGFTRTLREEHAGSLDENGMQILMRICKAGDRMKELIGHLHELSRVSAGELVRQSVDLGAMAREIAADLQGGDPGRSVTFRIADGVMAPGDAGLLRVALENLLGNAWKYTGGKEGALIEFGVEAEEGERFFFVRDNGAGFDMKYADRLFGVFQRLHGAAEFEGTGVGLATVRRIILRHGGRIWAEGAVGRGATFFFTLGEE</sequence>
<dbReference type="Pfam" id="PF00512">
    <property type="entry name" value="HisKA"/>
    <property type="match status" value="1"/>
</dbReference>
<dbReference type="GO" id="GO:0000155">
    <property type="term" value="F:phosphorelay sensor kinase activity"/>
    <property type="evidence" value="ECO:0007669"/>
    <property type="project" value="InterPro"/>
</dbReference>
<dbReference type="GO" id="GO:0007234">
    <property type="term" value="P:osmosensory signaling via phosphorelay pathway"/>
    <property type="evidence" value="ECO:0007669"/>
    <property type="project" value="TreeGrafter"/>
</dbReference>
<dbReference type="Proteomes" id="UP000007073">
    <property type="component" value="Chromosome"/>
</dbReference>
<dbReference type="PANTHER" id="PTHR42878:SF15">
    <property type="entry name" value="BACTERIOPHYTOCHROME"/>
    <property type="match status" value="1"/>
</dbReference>
<evidence type="ECO:0000256" key="4">
    <source>
        <dbReference type="ARBA" id="ARBA00022553"/>
    </source>
</evidence>
<dbReference type="AlphaFoldDB" id="Q39RZ4"/>
<evidence type="ECO:0000256" key="6">
    <source>
        <dbReference type="ARBA" id="ARBA00022692"/>
    </source>
</evidence>
<dbReference type="InterPro" id="IPR004358">
    <property type="entry name" value="Sig_transdc_His_kin-like_C"/>
</dbReference>
<dbReference type="FunFam" id="3.30.565.10:FF:000006">
    <property type="entry name" value="Sensor histidine kinase WalK"/>
    <property type="match status" value="1"/>
</dbReference>
<dbReference type="SUPFAM" id="SSF55874">
    <property type="entry name" value="ATPase domain of HSP90 chaperone/DNA topoisomerase II/histidine kinase"/>
    <property type="match status" value="1"/>
</dbReference>
<dbReference type="InterPro" id="IPR003594">
    <property type="entry name" value="HATPase_dom"/>
</dbReference>
<dbReference type="InterPro" id="IPR036097">
    <property type="entry name" value="HisK_dim/P_sf"/>
</dbReference>
<dbReference type="KEGG" id="gme:Gmet_2762"/>
<evidence type="ECO:0000256" key="7">
    <source>
        <dbReference type="ARBA" id="ARBA00022777"/>
    </source>
</evidence>
<dbReference type="FunFam" id="1.10.287.130:FF:000070">
    <property type="entry name" value="Histidine kinase sensor protein"/>
    <property type="match status" value="1"/>
</dbReference>
<dbReference type="Gene3D" id="1.10.287.130">
    <property type="match status" value="1"/>
</dbReference>
<dbReference type="PROSITE" id="PS50109">
    <property type="entry name" value="HIS_KIN"/>
    <property type="match status" value="1"/>
</dbReference>
<evidence type="ECO:0000256" key="8">
    <source>
        <dbReference type="ARBA" id="ARBA00022989"/>
    </source>
</evidence>
<dbReference type="InterPro" id="IPR050351">
    <property type="entry name" value="BphY/WalK/GraS-like"/>
</dbReference>
<dbReference type="SUPFAM" id="SSF47384">
    <property type="entry name" value="Homodimeric domain of signal transducing histidine kinase"/>
    <property type="match status" value="1"/>
</dbReference>
<keyword evidence="4" id="KW-0597">Phosphoprotein</keyword>
<evidence type="ECO:0000313" key="14">
    <source>
        <dbReference type="EMBL" id="ABB32980.1"/>
    </source>
</evidence>
<dbReference type="SMART" id="SM00388">
    <property type="entry name" value="HisKA"/>
    <property type="match status" value="1"/>
</dbReference>
<keyword evidence="8 11" id="KW-1133">Transmembrane helix</keyword>
<dbReference type="GO" id="GO:0016020">
    <property type="term" value="C:membrane"/>
    <property type="evidence" value="ECO:0007669"/>
    <property type="project" value="UniProtKB-SubCell"/>
</dbReference>
<dbReference type="PROSITE" id="PS50839">
    <property type="entry name" value="CHASE"/>
    <property type="match status" value="1"/>
</dbReference>
<protein>
    <recommendedName>
        <fullName evidence="3">histidine kinase</fullName>
        <ecNumber evidence="3">2.7.13.3</ecNumber>
    </recommendedName>
</protein>
<comment type="subcellular location">
    <subcellularLocation>
        <location evidence="2">Membrane</location>
    </subcellularLocation>
</comment>
<proteinExistence type="predicted"/>
<dbReference type="SMART" id="SM00387">
    <property type="entry name" value="HATPase_c"/>
    <property type="match status" value="1"/>
</dbReference>
<dbReference type="GO" id="GO:0030295">
    <property type="term" value="F:protein kinase activator activity"/>
    <property type="evidence" value="ECO:0007669"/>
    <property type="project" value="TreeGrafter"/>
</dbReference>
<dbReference type="Gene3D" id="3.30.565.10">
    <property type="entry name" value="Histidine kinase-like ATPase, C-terminal domain"/>
    <property type="match status" value="1"/>
</dbReference>